<evidence type="ECO:0000313" key="3">
    <source>
        <dbReference type="EMBL" id="SSA47759.1"/>
    </source>
</evidence>
<dbReference type="GO" id="GO:0006355">
    <property type="term" value="P:regulation of DNA-templated transcription"/>
    <property type="evidence" value="ECO:0007669"/>
    <property type="project" value="InterPro"/>
</dbReference>
<dbReference type="Proteomes" id="UP000245839">
    <property type="component" value="Unassembled WGS sequence"/>
</dbReference>
<name>A0A2Y9B077_9RHOB</name>
<sequence>MKTWTIHEAADALLMTTGELSQWISRGHYRPSEEVRPGQRRRFDWRDLACLAVMGALRPHCLSINAMGLMTGDLREDLATMDRIPDRPSLFFFAANWTKGRHRQTVGLVPEKDLCTVLRSHPESVIVVDVTAVYRAALARLPSAVAAGGAAA</sequence>
<evidence type="ECO:0000313" key="4">
    <source>
        <dbReference type="Proteomes" id="UP000245839"/>
    </source>
</evidence>
<gene>
    <name evidence="2" type="ORF">BCF38_106211</name>
    <name evidence="3" type="ORF">SAMN05421539_106211</name>
</gene>
<dbReference type="Pfam" id="PF13411">
    <property type="entry name" value="MerR_1"/>
    <property type="match status" value="1"/>
</dbReference>
<dbReference type="AlphaFoldDB" id="A0A2Y9B077"/>
<evidence type="ECO:0000313" key="2">
    <source>
        <dbReference type="EMBL" id="PWJ17600.1"/>
    </source>
</evidence>
<keyword evidence="4" id="KW-1185">Reference proteome</keyword>
<reference evidence="3 5" key="1">
    <citation type="submission" date="2016-10" db="EMBL/GenBank/DDBJ databases">
        <authorList>
            <person name="Cai Z."/>
        </authorList>
    </citation>
    <scope>NUCLEOTIDE SEQUENCE [LARGE SCALE GENOMIC DNA]</scope>
    <source>
        <strain evidence="3 5">DSM 25227</strain>
    </source>
</reference>
<dbReference type="EMBL" id="UETC01000006">
    <property type="protein sequence ID" value="SSA47759.1"/>
    <property type="molecule type" value="Genomic_DNA"/>
</dbReference>
<evidence type="ECO:0000259" key="1">
    <source>
        <dbReference type="Pfam" id="PF13411"/>
    </source>
</evidence>
<reference evidence="2 4" key="2">
    <citation type="submission" date="2018-03" db="EMBL/GenBank/DDBJ databases">
        <title>Genomic Encyclopedia of Archaeal and Bacterial Type Strains, Phase II (KMG-II): from individual species to whole genera.</title>
        <authorList>
            <person name="Goeker M."/>
        </authorList>
    </citation>
    <scope>NUCLEOTIDE SEQUENCE [LARGE SCALE GENOMIC DNA]</scope>
    <source>
        <strain evidence="2 4">DSM 25227</strain>
    </source>
</reference>
<protein>
    <submittedName>
        <fullName evidence="3">MerR HTH family regulatory protein</fullName>
    </submittedName>
    <submittedName>
        <fullName evidence="2">MerR-like DNA binding protein</fullName>
    </submittedName>
</protein>
<dbReference type="OrthoDB" id="7845989at2"/>
<organism evidence="3 5">
    <name type="scientific">Jannaschia seohaensis</name>
    <dbReference type="NCBI Taxonomy" id="475081"/>
    <lineage>
        <taxon>Bacteria</taxon>
        <taxon>Pseudomonadati</taxon>
        <taxon>Pseudomonadota</taxon>
        <taxon>Alphaproteobacteria</taxon>
        <taxon>Rhodobacterales</taxon>
        <taxon>Roseobacteraceae</taxon>
        <taxon>Jannaschia</taxon>
    </lineage>
</organism>
<accession>A0A2Y9B077</accession>
<dbReference type="RefSeq" id="WP_109565014.1">
    <property type="nucleotide sequence ID" value="NZ_QGDJ01000006.1"/>
</dbReference>
<dbReference type="EMBL" id="QGDJ01000006">
    <property type="protein sequence ID" value="PWJ17600.1"/>
    <property type="molecule type" value="Genomic_DNA"/>
</dbReference>
<proteinExistence type="predicted"/>
<feature type="domain" description="HTH merR-type" evidence="1">
    <location>
        <begin position="5"/>
        <end position="59"/>
    </location>
</feature>
<dbReference type="GO" id="GO:0003677">
    <property type="term" value="F:DNA binding"/>
    <property type="evidence" value="ECO:0007669"/>
    <property type="project" value="InterPro"/>
</dbReference>
<evidence type="ECO:0000313" key="5">
    <source>
        <dbReference type="Proteomes" id="UP000251571"/>
    </source>
</evidence>
<dbReference type="InterPro" id="IPR000551">
    <property type="entry name" value="MerR-type_HTH_dom"/>
</dbReference>
<dbReference type="Gene3D" id="1.10.1660.10">
    <property type="match status" value="1"/>
</dbReference>
<dbReference type="Proteomes" id="UP000251571">
    <property type="component" value="Unassembled WGS sequence"/>
</dbReference>